<proteinExistence type="predicted"/>
<dbReference type="EMBL" id="LXQA010292095">
    <property type="protein sequence ID" value="MCI41421.1"/>
    <property type="molecule type" value="Genomic_DNA"/>
</dbReference>
<accession>A0A392RXR4</accession>
<keyword evidence="1" id="KW-0175">Coiled coil</keyword>
<feature type="coiled-coil region" evidence="1">
    <location>
        <begin position="19"/>
        <end position="104"/>
    </location>
</feature>
<feature type="non-terminal residue" evidence="2">
    <location>
        <position position="1"/>
    </location>
</feature>
<protein>
    <submittedName>
        <fullName evidence="2">Uncharacterized protein</fullName>
    </submittedName>
</protein>
<name>A0A392RXR4_9FABA</name>
<feature type="non-terminal residue" evidence="2">
    <location>
        <position position="117"/>
    </location>
</feature>
<dbReference type="Proteomes" id="UP000265520">
    <property type="component" value="Unassembled WGS sequence"/>
</dbReference>
<comment type="caution">
    <text evidence="2">The sequence shown here is derived from an EMBL/GenBank/DDBJ whole genome shotgun (WGS) entry which is preliminary data.</text>
</comment>
<keyword evidence="3" id="KW-1185">Reference proteome</keyword>
<dbReference type="AlphaFoldDB" id="A0A392RXR4"/>
<sequence>ELKGLLLNYLLSSSQEQELLEAKNKMAVIDTNLASIEEKYTVTKEKLSKEIEALKASQKVKIEKLQKDHDGKLDKVKDSYATSEKKLKENAASQAELISKLTKERDDDVSGLEALGQ</sequence>
<organism evidence="2 3">
    <name type="scientific">Trifolium medium</name>
    <dbReference type="NCBI Taxonomy" id="97028"/>
    <lineage>
        <taxon>Eukaryota</taxon>
        <taxon>Viridiplantae</taxon>
        <taxon>Streptophyta</taxon>
        <taxon>Embryophyta</taxon>
        <taxon>Tracheophyta</taxon>
        <taxon>Spermatophyta</taxon>
        <taxon>Magnoliopsida</taxon>
        <taxon>eudicotyledons</taxon>
        <taxon>Gunneridae</taxon>
        <taxon>Pentapetalae</taxon>
        <taxon>rosids</taxon>
        <taxon>fabids</taxon>
        <taxon>Fabales</taxon>
        <taxon>Fabaceae</taxon>
        <taxon>Papilionoideae</taxon>
        <taxon>50 kb inversion clade</taxon>
        <taxon>NPAAA clade</taxon>
        <taxon>Hologalegina</taxon>
        <taxon>IRL clade</taxon>
        <taxon>Trifolieae</taxon>
        <taxon>Trifolium</taxon>
    </lineage>
</organism>
<evidence type="ECO:0000256" key="1">
    <source>
        <dbReference type="SAM" id="Coils"/>
    </source>
</evidence>
<evidence type="ECO:0000313" key="2">
    <source>
        <dbReference type="EMBL" id="MCI41421.1"/>
    </source>
</evidence>
<reference evidence="2 3" key="1">
    <citation type="journal article" date="2018" name="Front. Plant Sci.">
        <title>Red Clover (Trifolium pratense) and Zigzag Clover (T. medium) - A Picture of Genomic Similarities and Differences.</title>
        <authorList>
            <person name="Dluhosova J."/>
            <person name="Istvanek J."/>
            <person name="Nedelnik J."/>
            <person name="Repkova J."/>
        </authorList>
    </citation>
    <scope>NUCLEOTIDE SEQUENCE [LARGE SCALE GENOMIC DNA]</scope>
    <source>
        <strain evidence="3">cv. 10/8</strain>
        <tissue evidence="2">Leaf</tissue>
    </source>
</reference>
<evidence type="ECO:0000313" key="3">
    <source>
        <dbReference type="Proteomes" id="UP000265520"/>
    </source>
</evidence>